<reference evidence="14" key="2">
    <citation type="submission" date="2020-02" db="EMBL/GenBank/DDBJ databases">
        <title>Esox lucius (northern pike) genome, fEsoLuc1, primary haplotype.</title>
        <authorList>
            <person name="Myers G."/>
            <person name="Karagic N."/>
            <person name="Meyer A."/>
            <person name="Pippel M."/>
            <person name="Reichard M."/>
            <person name="Winkler S."/>
            <person name="Tracey A."/>
            <person name="Sims Y."/>
            <person name="Howe K."/>
            <person name="Rhie A."/>
            <person name="Formenti G."/>
            <person name="Durbin R."/>
            <person name="Fedrigo O."/>
            <person name="Jarvis E.D."/>
        </authorList>
    </citation>
    <scope>NUCLEOTIDE SEQUENCE [LARGE SCALE GENOMIC DNA]</scope>
</reference>
<organism evidence="14 15">
    <name type="scientific">Esox lucius</name>
    <name type="common">Northern pike</name>
    <dbReference type="NCBI Taxonomy" id="8010"/>
    <lineage>
        <taxon>Eukaryota</taxon>
        <taxon>Metazoa</taxon>
        <taxon>Chordata</taxon>
        <taxon>Craniata</taxon>
        <taxon>Vertebrata</taxon>
        <taxon>Euteleostomi</taxon>
        <taxon>Actinopterygii</taxon>
        <taxon>Neopterygii</taxon>
        <taxon>Teleostei</taxon>
        <taxon>Protacanthopterygii</taxon>
        <taxon>Esociformes</taxon>
        <taxon>Esocidae</taxon>
        <taxon>Esox</taxon>
    </lineage>
</organism>
<feature type="domain" description="Histone deacetylase" evidence="13">
    <location>
        <begin position="231"/>
        <end position="549"/>
    </location>
</feature>
<evidence type="ECO:0000256" key="6">
    <source>
        <dbReference type="ARBA" id="ARBA00022801"/>
    </source>
</evidence>
<evidence type="ECO:0000259" key="13">
    <source>
        <dbReference type="Pfam" id="PF00850"/>
    </source>
</evidence>
<evidence type="ECO:0000313" key="14">
    <source>
        <dbReference type="Ensembl" id="ENSELUP00000052958.2"/>
    </source>
</evidence>
<name>A0A6Q2XHB5_ESOLU</name>
<dbReference type="InterPro" id="IPR037138">
    <property type="entry name" value="His_deacetylse_dom_sf"/>
</dbReference>
<dbReference type="Bgee" id="ENSELUG00000018039">
    <property type="expression patterns" value="Expressed in spleen and 15 other cell types or tissues"/>
</dbReference>
<keyword evidence="6" id="KW-0378">Hydrolase</keyword>
<evidence type="ECO:0000256" key="2">
    <source>
        <dbReference type="ARBA" id="ARBA00007738"/>
    </source>
</evidence>
<reference evidence="15" key="1">
    <citation type="journal article" date="2014" name="PLoS ONE">
        <title>The genome and linkage map of the northern pike (Esox lucius): conserved synteny revealed between the salmonid sister group and the Neoteleostei.</title>
        <authorList>
            <person name="Rondeau E.B."/>
            <person name="Minkley D.R."/>
            <person name="Leong J.S."/>
            <person name="Messmer A.M."/>
            <person name="Jantzen J.R."/>
            <person name="von Schalburg K.R."/>
            <person name="Lemon C."/>
            <person name="Bird N.H."/>
            <person name="Koop B.F."/>
        </authorList>
    </citation>
    <scope>NUCLEOTIDE SEQUENCE</scope>
</reference>
<keyword evidence="15" id="KW-1185">Reference proteome</keyword>
<dbReference type="GO" id="GO:0040029">
    <property type="term" value="P:epigenetic regulation of gene expression"/>
    <property type="evidence" value="ECO:0007669"/>
    <property type="project" value="TreeGrafter"/>
</dbReference>
<evidence type="ECO:0000256" key="12">
    <source>
        <dbReference type="SAM" id="MobiDB-lite"/>
    </source>
</evidence>
<evidence type="ECO:0000256" key="8">
    <source>
        <dbReference type="ARBA" id="ARBA00022853"/>
    </source>
</evidence>
<dbReference type="Proteomes" id="UP000265140">
    <property type="component" value="Chromosome 12"/>
</dbReference>
<dbReference type="FunFam" id="3.40.800.20:FF:000002">
    <property type="entry name" value="Histone deacetylase"/>
    <property type="match status" value="1"/>
</dbReference>
<evidence type="ECO:0000256" key="7">
    <source>
        <dbReference type="ARBA" id="ARBA00022833"/>
    </source>
</evidence>
<dbReference type="PANTHER" id="PTHR10625">
    <property type="entry name" value="HISTONE DEACETYLASE HDAC1-RELATED"/>
    <property type="match status" value="1"/>
</dbReference>
<keyword evidence="4" id="KW-0678">Repressor</keyword>
<feature type="region of interest" description="Disordered" evidence="12">
    <location>
        <begin position="62"/>
        <end position="99"/>
    </location>
</feature>
<comment type="similarity">
    <text evidence="2">Belongs to the histone deacetylase family. HD type 2 subfamily.</text>
</comment>
<accession>A0A6Q2XHB5</accession>
<keyword evidence="7" id="KW-0862">Zinc</keyword>
<dbReference type="GO" id="GO:0046872">
    <property type="term" value="F:metal ion binding"/>
    <property type="evidence" value="ECO:0007669"/>
    <property type="project" value="UniProtKB-KW"/>
</dbReference>
<dbReference type="EC" id="3.5.1.98" evidence="3"/>
<reference evidence="14" key="3">
    <citation type="submission" date="2025-08" db="UniProtKB">
        <authorList>
            <consortium name="Ensembl"/>
        </authorList>
    </citation>
    <scope>IDENTIFICATION</scope>
</reference>
<feature type="region of interest" description="Disordered" evidence="12">
    <location>
        <begin position="175"/>
        <end position="206"/>
    </location>
</feature>
<evidence type="ECO:0000256" key="11">
    <source>
        <dbReference type="ARBA" id="ARBA00023242"/>
    </source>
</evidence>
<keyword evidence="11" id="KW-0539">Nucleus</keyword>
<keyword evidence="8" id="KW-0156">Chromatin regulator</keyword>
<dbReference type="Pfam" id="PF00850">
    <property type="entry name" value="Hist_deacetyl"/>
    <property type="match status" value="1"/>
</dbReference>
<dbReference type="GO" id="GO:0141221">
    <property type="term" value="F:histone deacetylase activity, hydrolytic mechanism"/>
    <property type="evidence" value="ECO:0007669"/>
    <property type="project" value="UniProtKB-EC"/>
</dbReference>
<dbReference type="SUPFAM" id="SSF52768">
    <property type="entry name" value="Arginase/deacetylase"/>
    <property type="match status" value="1"/>
</dbReference>
<evidence type="ECO:0000256" key="9">
    <source>
        <dbReference type="ARBA" id="ARBA00023015"/>
    </source>
</evidence>
<dbReference type="GO" id="GO:0000118">
    <property type="term" value="C:histone deacetylase complex"/>
    <property type="evidence" value="ECO:0007669"/>
    <property type="project" value="TreeGrafter"/>
</dbReference>
<dbReference type="InterPro" id="IPR023696">
    <property type="entry name" value="Ureohydrolase_dom_sf"/>
</dbReference>
<proteinExistence type="inferred from homology"/>
<dbReference type="Gene3D" id="3.40.800.20">
    <property type="entry name" value="Histone deacetylase domain"/>
    <property type="match status" value="1"/>
</dbReference>
<evidence type="ECO:0000256" key="10">
    <source>
        <dbReference type="ARBA" id="ARBA00023163"/>
    </source>
</evidence>
<keyword evidence="5" id="KW-0479">Metal-binding</keyword>
<dbReference type="InterPro" id="IPR000286">
    <property type="entry name" value="HDACs"/>
</dbReference>
<evidence type="ECO:0000313" key="15">
    <source>
        <dbReference type="Proteomes" id="UP000265140"/>
    </source>
</evidence>
<evidence type="ECO:0000256" key="1">
    <source>
        <dbReference type="ARBA" id="ARBA00004123"/>
    </source>
</evidence>
<evidence type="ECO:0000256" key="3">
    <source>
        <dbReference type="ARBA" id="ARBA00012111"/>
    </source>
</evidence>
<comment type="subcellular location">
    <subcellularLocation>
        <location evidence="1">Nucleus</location>
    </subcellularLocation>
</comment>
<keyword evidence="10" id="KW-0804">Transcription</keyword>
<dbReference type="CDD" id="cd11681">
    <property type="entry name" value="HDAC_classIIa"/>
    <property type="match status" value="1"/>
</dbReference>
<evidence type="ECO:0000256" key="5">
    <source>
        <dbReference type="ARBA" id="ARBA00022723"/>
    </source>
</evidence>
<feature type="compositionally biased region" description="Polar residues" evidence="12">
    <location>
        <begin position="177"/>
        <end position="189"/>
    </location>
</feature>
<keyword evidence="9" id="KW-0805">Transcription regulation</keyword>
<protein>
    <recommendedName>
        <fullName evidence="3">histone deacetylase</fullName>
        <ecNumber evidence="3">3.5.1.98</ecNumber>
    </recommendedName>
</protein>
<reference evidence="14" key="4">
    <citation type="submission" date="2025-09" db="UniProtKB">
        <authorList>
            <consortium name="Ensembl"/>
        </authorList>
    </citation>
    <scope>IDENTIFICATION</scope>
</reference>
<dbReference type="PANTHER" id="PTHR10625:SF42">
    <property type="entry name" value="HISTONE DEACETYLASE 7"/>
    <property type="match status" value="1"/>
</dbReference>
<dbReference type="InterPro" id="IPR023801">
    <property type="entry name" value="His_deacetylse_dom"/>
</dbReference>
<evidence type="ECO:0000256" key="4">
    <source>
        <dbReference type="ARBA" id="ARBA00022491"/>
    </source>
</evidence>
<dbReference type="GeneTree" id="ENSGT00940000159065"/>
<sequence>VLHSAASLESSLVSRTYICGKTVDSATIDIMALTNTLSWCPPVSVPGLGTVPLQFAPQMDRMTPGGGLHKPLSRAQSEPLPQSPRPLHPHLLQQQHHHSHLLERLKQQTHLGKVGDLPSQIPPPDTLMMDCGSDSSCHVLSLLWEKQKQLQQLRRQTAHMETLAVPMILGGAHRPLSRTQSSPASTSLTLPDKPLAIPGTEPQNKPRFTTGLVYDSQMLKHQCTCGDNSSHPEHAGRIQSIWSRLQERGLRAQCEVIRGRKATLEELQSVHSERHVLLYGTNPLNRLKLDNRKLAGILSQRMFVMLPCGGVGVDNDTIWNESHTSTASRMAAGSVTELAFRVAKGELKNGFAVVRPPGHHADPSNPMGFCYFNSVAIAAKQLQQKLSASKILIVDWDVHHGNGTQEVFYNDPSVLYISLHRYDDGNFFPGSGGPAEVGSGAGEGFNINVAWTGGLEPPMSDAEYIAAFRSVVMPIAQEFSPDVVLVSSGFDAAEGHPAPLGGYKVTAKCFGFLTRQLMGLAGGRVIMALEGGHDLTAICDASEACVSALLGIEVSLPLSEEVLLQKPNANGVRSLQRQ</sequence>
<dbReference type="Ensembl" id="ENSELUT00000045353.2">
    <property type="protein sequence ID" value="ENSELUP00000052958.2"/>
    <property type="gene ID" value="ENSELUG00000018039.3"/>
</dbReference>
<dbReference type="PRINTS" id="PR01270">
    <property type="entry name" value="HDASUPER"/>
</dbReference>
<dbReference type="AlphaFoldDB" id="A0A6Q2XHB5"/>